<sequence length="47" mass="5572">MKRLSRDAGQWWLTSDNSDQRKYHRKLCNKGDCLVIGKVVRKESDHI</sequence>
<evidence type="ECO:0000313" key="2">
    <source>
        <dbReference type="Proteomes" id="UP000540787"/>
    </source>
</evidence>
<evidence type="ECO:0000313" key="1">
    <source>
        <dbReference type="EMBL" id="MBB6132738.1"/>
    </source>
</evidence>
<dbReference type="Proteomes" id="UP000540787">
    <property type="component" value="Unassembled WGS sequence"/>
</dbReference>
<name>A0A7W9WXD7_9BURK</name>
<comment type="caution">
    <text evidence="1">The sequence shown here is derived from an EMBL/GenBank/DDBJ whole genome shotgun (WGS) entry which is preliminary data.</text>
</comment>
<protein>
    <submittedName>
        <fullName evidence="1">SOS-response transcriptional repressor LexA</fullName>
    </submittedName>
</protein>
<organism evidence="1 2">
    <name type="scientific">Massilia aurea</name>
    <dbReference type="NCBI Taxonomy" id="373040"/>
    <lineage>
        <taxon>Bacteria</taxon>
        <taxon>Pseudomonadati</taxon>
        <taxon>Pseudomonadota</taxon>
        <taxon>Betaproteobacteria</taxon>
        <taxon>Burkholderiales</taxon>
        <taxon>Oxalobacteraceae</taxon>
        <taxon>Telluria group</taxon>
        <taxon>Massilia</taxon>
    </lineage>
</organism>
<gene>
    <name evidence="1" type="ORF">HD842_000849</name>
</gene>
<reference evidence="1 2" key="1">
    <citation type="submission" date="2020-08" db="EMBL/GenBank/DDBJ databases">
        <title>The Agave Microbiome: Exploring the role of microbial communities in plant adaptations to desert environments.</title>
        <authorList>
            <person name="Partida-Martinez L.P."/>
        </authorList>
    </citation>
    <scope>NUCLEOTIDE SEQUENCE [LARGE SCALE GENOMIC DNA]</scope>
    <source>
        <strain evidence="1 2">AT3.2</strain>
    </source>
</reference>
<dbReference type="SUPFAM" id="SSF51306">
    <property type="entry name" value="LexA/Signal peptidase"/>
    <property type="match status" value="1"/>
</dbReference>
<proteinExistence type="predicted"/>
<keyword evidence="2" id="KW-1185">Reference proteome</keyword>
<dbReference type="Gene3D" id="2.10.109.10">
    <property type="entry name" value="Umud Fragment, subunit A"/>
    <property type="match status" value="1"/>
</dbReference>
<accession>A0A7W9WXD7</accession>
<dbReference type="EMBL" id="JACHBX010000001">
    <property type="protein sequence ID" value="MBB6132738.1"/>
    <property type="molecule type" value="Genomic_DNA"/>
</dbReference>
<dbReference type="InterPro" id="IPR036286">
    <property type="entry name" value="LexA/Signal_pep-like_sf"/>
</dbReference>
<dbReference type="AlphaFoldDB" id="A0A7W9WXD7"/>